<evidence type="ECO:0000259" key="4">
    <source>
        <dbReference type="Pfam" id="PF25954"/>
    </source>
</evidence>
<evidence type="ECO:0000256" key="2">
    <source>
        <dbReference type="SAM" id="Coils"/>
    </source>
</evidence>
<accession>A0A0S6U8W1</accession>
<dbReference type="InterPro" id="IPR058637">
    <property type="entry name" value="YknX-like_C"/>
</dbReference>
<name>A0A0S6U8W1_NEOTH</name>
<dbReference type="FunFam" id="2.40.30.170:FF:000010">
    <property type="entry name" value="Efflux RND transporter periplasmic adaptor subunit"/>
    <property type="match status" value="1"/>
</dbReference>
<dbReference type="GO" id="GO:1990281">
    <property type="term" value="C:efflux pump complex"/>
    <property type="evidence" value="ECO:0007669"/>
    <property type="project" value="TreeGrafter"/>
</dbReference>
<evidence type="ECO:0000256" key="1">
    <source>
        <dbReference type="ARBA" id="ARBA00009477"/>
    </source>
</evidence>
<dbReference type="AlphaFoldDB" id="A0A0S6U8W1"/>
<proteinExistence type="inferred from homology"/>
<dbReference type="InterPro" id="IPR058792">
    <property type="entry name" value="Beta-barrel_RND_2"/>
</dbReference>
<dbReference type="EMBL" id="DF238840">
    <property type="protein sequence ID" value="GAF25559.1"/>
    <property type="molecule type" value="Genomic_DNA"/>
</dbReference>
<sequence length="399" mass="41348">MPMWGKRVVALLLVGVLALGVAGCGARAGASDQVTVKAVAASKGKMAATVEVTGALVPARTANVVSKLSGQVTAVKADVGDRVRAGQVLVEIDTKELQAQLQQAEAAVRSVQDQAEQARIGMDSARVAIANAKVALDAAQKYYDRIKALADAGAASQSQLDDAQTKLDQAKNGYEAANKQYEAAQKQYETASGSGLAQAEAAVNIIKVNMSNASITSPITGVVTNRNINPGEMAAPTSPQPLLTIADTSTLKLQGTVGQEAVPLLSTGQKVTVTLDALPGREFTGTVTQVGPVAATTGQRFPVEISLPNPGELKAGMTARASFKLTAPEGIIVPVAAVRTENGQDYVFVVKNGTVERRQVVLGLKNDEQVMILKGLQAGEQVAVTNVGVLQDKMAVTVE</sequence>
<feature type="domain" description="YknX-like C-terminal permuted SH3-like" evidence="5">
    <location>
        <begin position="331"/>
        <end position="398"/>
    </location>
</feature>
<feature type="domain" description="Multidrug resistance protein MdtA-like barrel-sandwich hybrid" evidence="3">
    <location>
        <begin position="60"/>
        <end position="245"/>
    </location>
</feature>
<dbReference type="Gene3D" id="1.20.1600.10">
    <property type="entry name" value="Outer membrane efflux proteins (OEP)"/>
    <property type="match status" value="1"/>
</dbReference>
<comment type="similarity">
    <text evidence="1">Belongs to the membrane fusion protein (MFP) (TC 8.A.1) family.</text>
</comment>
<dbReference type="Gene3D" id="2.40.30.170">
    <property type="match status" value="1"/>
</dbReference>
<dbReference type="PANTHER" id="PTHR30469:SF15">
    <property type="entry name" value="HLYD FAMILY OF SECRETION PROTEINS"/>
    <property type="match status" value="1"/>
</dbReference>
<gene>
    <name evidence="6" type="ORF">MTY_0894</name>
</gene>
<dbReference type="Pfam" id="PF25917">
    <property type="entry name" value="BSH_RND"/>
    <property type="match status" value="1"/>
</dbReference>
<dbReference type="InterPro" id="IPR058625">
    <property type="entry name" value="MdtA-like_BSH"/>
</dbReference>
<dbReference type="GO" id="GO:0015562">
    <property type="term" value="F:efflux transmembrane transporter activity"/>
    <property type="evidence" value="ECO:0007669"/>
    <property type="project" value="InterPro"/>
</dbReference>
<evidence type="ECO:0000259" key="5">
    <source>
        <dbReference type="Pfam" id="PF25989"/>
    </source>
</evidence>
<dbReference type="Proteomes" id="UP000063718">
    <property type="component" value="Unassembled WGS sequence"/>
</dbReference>
<dbReference type="Pfam" id="PF25954">
    <property type="entry name" value="Beta-barrel_RND_2"/>
    <property type="match status" value="1"/>
</dbReference>
<dbReference type="Pfam" id="PF25989">
    <property type="entry name" value="YknX_C"/>
    <property type="match status" value="1"/>
</dbReference>
<feature type="coiled-coil region" evidence="2">
    <location>
        <begin position="160"/>
        <end position="194"/>
    </location>
</feature>
<dbReference type="SUPFAM" id="SSF111369">
    <property type="entry name" value="HlyD-like secretion proteins"/>
    <property type="match status" value="2"/>
</dbReference>
<evidence type="ECO:0000313" key="6">
    <source>
        <dbReference type="EMBL" id="GAF25559.1"/>
    </source>
</evidence>
<dbReference type="NCBIfam" id="TIGR01730">
    <property type="entry name" value="RND_mfp"/>
    <property type="match status" value="1"/>
</dbReference>
<dbReference type="RefSeq" id="WP_025773499.1">
    <property type="nucleotide sequence ID" value="NZ_DF238840.1"/>
</dbReference>
<dbReference type="InterPro" id="IPR006143">
    <property type="entry name" value="RND_pump_MFP"/>
</dbReference>
<dbReference type="Gene3D" id="2.40.420.20">
    <property type="match status" value="1"/>
</dbReference>
<dbReference type="Gene3D" id="2.40.50.100">
    <property type="match status" value="1"/>
</dbReference>
<organism evidence="6">
    <name type="scientific">Moorella thermoacetica Y72</name>
    <dbReference type="NCBI Taxonomy" id="1325331"/>
    <lineage>
        <taxon>Bacteria</taxon>
        <taxon>Bacillati</taxon>
        <taxon>Bacillota</taxon>
        <taxon>Clostridia</taxon>
        <taxon>Neomoorellales</taxon>
        <taxon>Neomoorellaceae</taxon>
        <taxon>Neomoorella</taxon>
    </lineage>
</organism>
<protein>
    <submittedName>
        <fullName evidence="6">Membrane-fusion protein</fullName>
    </submittedName>
</protein>
<keyword evidence="2" id="KW-0175">Coiled coil</keyword>
<dbReference type="PANTHER" id="PTHR30469">
    <property type="entry name" value="MULTIDRUG RESISTANCE PROTEIN MDTA"/>
    <property type="match status" value="1"/>
</dbReference>
<reference evidence="6" key="1">
    <citation type="journal article" date="2014" name="Gene">
        <title>Genome-guided analysis of transformation efficiency and carbon dioxide assimilation by Moorella thermoacetica Y72.</title>
        <authorList>
            <person name="Tsukahara K."/>
            <person name="Kita A."/>
            <person name="Nakashimada Y."/>
            <person name="Hoshino T."/>
            <person name="Murakami K."/>
        </authorList>
    </citation>
    <scope>NUCLEOTIDE SEQUENCE [LARGE SCALE GENOMIC DNA]</scope>
    <source>
        <strain evidence="6">Y72</strain>
    </source>
</reference>
<feature type="coiled-coil region" evidence="2">
    <location>
        <begin position="94"/>
        <end position="121"/>
    </location>
</feature>
<evidence type="ECO:0000259" key="3">
    <source>
        <dbReference type="Pfam" id="PF25917"/>
    </source>
</evidence>
<feature type="domain" description="CusB-like beta-barrel" evidence="4">
    <location>
        <begin position="257"/>
        <end position="324"/>
    </location>
</feature>
<dbReference type="PROSITE" id="PS51257">
    <property type="entry name" value="PROKAR_LIPOPROTEIN"/>
    <property type="match status" value="1"/>
</dbReference>